<reference evidence="1 2" key="1">
    <citation type="submission" date="2016-11" db="EMBL/GenBank/DDBJ databases">
        <authorList>
            <person name="Jaros S."/>
            <person name="Januszkiewicz K."/>
            <person name="Wedrychowicz H."/>
        </authorList>
    </citation>
    <scope>NUCLEOTIDE SEQUENCE [LARGE SCALE GENOMIC DNA]</scope>
    <source>
        <strain evidence="1 2">DSM 21425</strain>
    </source>
</reference>
<dbReference type="RefSeq" id="WP_073151853.1">
    <property type="nucleotide sequence ID" value="NZ_FQYY01000007.1"/>
</dbReference>
<gene>
    <name evidence="1" type="ORF">SAMN04488096_10723</name>
</gene>
<dbReference type="STRING" id="579105.SAMN04488096_10723"/>
<organism evidence="1 2">
    <name type="scientific">Mesonia phycicola</name>
    <dbReference type="NCBI Taxonomy" id="579105"/>
    <lineage>
        <taxon>Bacteria</taxon>
        <taxon>Pseudomonadati</taxon>
        <taxon>Bacteroidota</taxon>
        <taxon>Flavobacteriia</taxon>
        <taxon>Flavobacteriales</taxon>
        <taxon>Flavobacteriaceae</taxon>
        <taxon>Mesonia</taxon>
    </lineage>
</organism>
<proteinExistence type="predicted"/>
<dbReference type="AlphaFoldDB" id="A0A1M6FYQ7"/>
<evidence type="ECO:0000313" key="2">
    <source>
        <dbReference type="Proteomes" id="UP000184225"/>
    </source>
</evidence>
<dbReference type="PROSITE" id="PS51257">
    <property type="entry name" value="PROKAR_LIPOPROTEIN"/>
    <property type="match status" value="1"/>
</dbReference>
<dbReference type="OrthoDB" id="1379424at2"/>
<sequence length="176" mass="20895">MKKLILLSFTLLLFSCSKSIYYEYSNNGKYATLEIKNKILAIYRSNSGNFIYTESALFQRPTDTTSEISFSLPFWMYYIDEDQEKFNICSFKRKSAEDDFKVITYAEINKDSIVSVSKSDRKYFIDNGTCFKEKNINWFPPYFTKVKKIDYKKFNLPQIENKYLKDPIKAPMVYDK</sequence>
<name>A0A1M6FYQ7_9FLAO</name>
<dbReference type="Proteomes" id="UP000184225">
    <property type="component" value="Unassembled WGS sequence"/>
</dbReference>
<keyword evidence="2" id="KW-1185">Reference proteome</keyword>
<dbReference type="EMBL" id="FQYY01000007">
    <property type="protein sequence ID" value="SHJ02739.1"/>
    <property type="molecule type" value="Genomic_DNA"/>
</dbReference>
<evidence type="ECO:0000313" key="1">
    <source>
        <dbReference type="EMBL" id="SHJ02739.1"/>
    </source>
</evidence>
<accession>A0A1M6FYQ7</accession>
<protein>
    <recommendedName>
        <fullName evidence="3">Lipoprotein</fullName>
    </recommendedName>
</protein>
<evidence type="ECO:0008006" key="3">
    <source>
        <dbReference type="Google" id="ProtNLM"/>
    </source>
</evidence>